<evidence type="ECO:0000313" key="2">
    <source>
        <dbReference type="Proteomes" id="UP000001288"/>
    </source>
</evidence>
<organism evidence="1 2">
    <name type="scientific">Listeria monocytogenes serotype 1/2a (strain 10403S)</name>
    <dbReference type="NCBI Taxonomy" id="393133"/>
    <lineage>
        <taxon>Bacteria</taxon>
        <taxon>Bacillati</taxon>
        <taxon>Bacillota</taxon>
        <taxon>Bacilli</taxon>
        <taxon>Bacillales</taxon>
        <taxon>Listeriaceae</taxon>
        <taxon>Listeria</taxon>
    </lineage>
</organism>
<protein>
    <recommendedName>
        <fullName evidence="3">HEAT repeat domain-containing protein</fullName>
    </recommendedName>
</protein>
<proteinExistence type="predicted"/>
<evidence type="ECO:0008006" key="3">
    <source>
        <dbReference type="Google" id="ProtNLM"/>
    </source>
</evidence>
<dbReference type="EMBL" id="CP002002">
    <property type="protein sequence ID" value="AEO05161.1"/>
    <property type="molecule type" value="Genomic_DNA"/>
</dbReference>
<accession>A0A0H3G8J3</accession>
<dbReference type="HOGENOM" id="CLU_153159_0_0_9"/>
<name>A0A0H3G8J3_LISM4</name>
<sequence length="135" mass="15678">MFDELNKILSEDSSEDSWYDDGCIYAEELLGNFTDDDWEKLMTTIKSKNDKYKIRLAYSVEEDTGMNGFNLLLELLDEDDEVAEYAIDSLRSFDGEPYRNLIISDKSIIDKAENLLKNASLPVKRILEMFLQQNK</sequence>
<gene>
    <name evidence="1" type="ordered locus">LMRG_02393</name>
</gene>
<evidence type="ECO:0000313" key="1">
    <source>
        <dbReference type="EMBL" id="AEO05161.1"/>
    </source>
</evidence>
<dbReference type="KEGG" id="lmt:LMRG_02393"/>
<dbReference type="RefSeq" id="WP_003723994.1">
    <property type="nucleotide sequence ID" value="NC_017544.1"/>
</dbReference>
<dbReference type="AlphaFoldDB" id="A0A0H3G8J3"/>
<dbReference type="Proteomes" id="UP000001288">
    <property type="component" value="Chromosome"/>
</dbReference>
<reference evidence="2" key="1">
    <citation type="submission" date="2010-04" db="EMBL/GenBank/DDBJ databases">
        <title>The genome sequence of Listeria monocytogenes strain 10403S.</title>
        <authorList>
            <consortium name="The Broad Institute Genome Sequencing Platform"/>
            <consortium name="The Broad Institute Genome Sequencing Center for Infectious Disease"/>
            <person name="Borowsky M."/>
            <person name="Borodovsky M."/>
            <person name="Young S.K."/>
            <person name="Zeng Q."/>
            <person name="Koehrsen M."/>
            <person name="Fitzgerald M."/>
            <person name="Wiedmann M."/>
            <person name="Swaminathan B."/>
            <person name="Lauer P."/>
            <person name="Portnoy D."/>
            <person name="Cossart P."/>
            <person name="Buchrieser C."/>
            <person name="Higgins D."/>
            <person name="Abouelleil A."/>
            <person name="Alvarado L."/>
            <person name="Arachchi H.M."/>
            <person name="Berlin A."/>
            <person name="Borenstein D."/>
            <person name="Brown A."/>
            <person name="Chapman S.B."/>
            <person name="Chen Z."/>
            <person name="Dunbar C.D."/>
            <person name="Engels R."/>
            <person name="Freedman E."/>
            <person name="Gearin G."/>
            <person name="Gellesch M."/>
            <person name="Goldberg J."/>
            <person name="Griggs A."/>
            <person name="Gujja S."/>
            <person name="Heilman E."/>
            <person name="Heiman D."/>
            <person name="Howarth C."/>
            <person name="Jen D."/>
            <person name="Larson L."/>
            <person name="Lui A."/>
            <person name="MacDonald J."/>
            <person name="Mehta T."/>
            <person name="Montmayeur A."/>
            <person name="Neiman D."/>
            <person name="Park D."/>
            <person name="Pearson M."/>
            <person name="Priest M."/>
            <person name="Richards J."/>
            <person name="Roberts A."/>
            <person name="Saif S."/>
            <person name="Shea T."/>
            <person name="Shenoy N."/>
            <person name="Sisk P."/>
            <person name="Stolte C."/>
            <person name="Sykes S."/>
            <person name="Walk T."/>
            <person name="White J."/>
            <person name="Yandava C."/>
            <person name="Haas B."/>
            <person name="Nusbaum C."/>
            <person name="Birren B."/>
        </authorList>
    </citation>
    <scope>NUCLEOTIDE SEQUENCE [LARGE SCALE GENOMIC DNA]</scope>
    <source>
        <strain evidence="2">10403S</strain>
    </source>
</reference>